<proteinExistence type="predicted"/>
<name>A0A6V7JLS5_9HYME</name>
<reference evidence="1" key="1">
    <citation type="submission" date="2020-07" db="EMBL/GenBank/DDBJ databases">
        <authorList>
            <person name="Ferguson B K."/>
        </authorList>
    </citation>
    <scope>NUCLEOTIDE SEQUENCE</scope>
    <source>
        <strain evidence="1">L06</strain>
    </source>
</reference>
<organism evidence="1">
    <name type="scientific">Bracon brevicornis</name>
    <dbReference type="NCBI Taxonomy" id="1563983"/>
    <lineage>
        <taxon>Eukaryota</taxon>
        <taxon>Metazoa</taxon>
        <taxon>Ecdysozoa</taxon>
        <taxon>Arthropoda</taxon>
        <taxon>Hexapoda</taxon>
        <taxon>Insecta</taxon>
        <taxon>Pterygota</taxon>
        <taxon>Neoptera</taxon>
        <taxon>Endopterygota</taxon>
        <taxon>Hymenoptera</taxon>
        <taxon>Apocrita</taxon>
        <taxon>Ichneumonoidea</taxon>
        <taxon>Braconidae</taxon>
        <taxon>Braconinae</taxon>
        <taxon>Bracon</taxon>
    </lineage>
</organism>
<dbReference type="AlphaFoldDB" id="A0A6V7JLS5"/>
<protein>
    <submittedName>
        <fullName evidence="1">Uncharacterized protein</fullName>
    </submittedName>
</protein>
<sequence>MAMGAVVYIRQASPTNISERAATKITLVCAKTKVAPLKKLTIPRLELNAALILSELVKYVPRTLELDNVETHLWTNSMIALTWINGRPSRWKDYQQNKVIKIKDNLPTARWRHIAGKGNPADCASRGLSPSQLVNHQLWWQGPPWLNSSSEHWPINDIKQQELP</sequence>
<dbReference type="PANTHER" id="PTHR47331">
    <property type="entry name" value="PHD-TYPE DOMAIN-CONTAINING PROTEIN"/>
    <property type="match status" value="1"/>
</dbReference>
<dbReference type="Pfam" id="PF05380">
    <property type="entry name" value="Peptidase_A17"/>
    <property type="match status" value="1"/>
</dbReference>
<dbReference type="PANTHER" id="PTHR47331:SF1">
    <property type="entry name" value="GAG-LIKE PROTEIN"/>
    <property type="match status" value="1"/>
</dbReference>
<evidence type="ECO:0000313" key="1">
    <source>
        <dbReference type="EMBL" id="CAD1551325.1"/>
    </source>
</evidence>
<gene>
    <name evidence="1" type="ORF">BBRV_LOCUS52432</name>
</gene>
<dbReference type="InterPro" id="IPR008042">
    <property type="entry name" value="Retrotrans_Pao"/>
</dbReference>
<dbReference type="EMBL" id="CADCXW020000017">
    <property type="protein sequence ID" value="CAD1551325.1"/>
    <property type="molecule type" value="Genomic_DNA"/>
</dbReference>
<accession>A0A6V7JLS5</accession>